<dbReference type="InterPro" id="IPR013123">
    <property type="entry name" value="SpoU_subst-bd"/>
</dbReference>
<dbReference type="GO" id="GO:0003723">
    <property type="term" value="F:RNA binding"/>
    <property type="evidence" value="ECO:0007669"/>
    <property type="project" value="InterPro"/>
</dbReference>
<dbReference type="GO" id="GO:0005829">
    <property type="term" value="C:cytosol"/>
    <property type="evidence" value="ECO:0007669"/>
    <property type="project" value="TreeGrafter"/>
</dbReference>
<dbReference type="PIRSF" id="PIRSF006280">
    <property type="entry name" value="YfiF_prd"/>
    <property type="match status" value="1"/>
</dbReference>
<dbReference type="InterPro" id="IPR029026">
    <property type="entry name" value="tRNA_m1G_MTases_N"/>
</dbReference>
<dbReference type="SUPFAM" id="SSF75217">
    <property type="entry name" value="alpha/beta knot"/>
    <property type="match status" value="1"/>
</dbReference>
<dbReference type="GO" id="GO:0006396">
    <property type="term" value="P:RNA processing"/>
    <property type="evidence" value="ECO:0007669"/>
    <property type="project" value="InterPro"/>
</dbReference>
<feature type="compositionally biased region" description="Basic and acidic residues" evidence="3">
    <location>
        <begin position="42"/>
        <end position="52"/>
    </location>
</feature>
<sequence length="386" mass="43793">MRVTFNKERLFFRYFITYTHINGYKMNTKKTSFQKTDNQKSFNERSVGDKQSPKRSHFSEQSQKENHRNFSSATPSNKRRNTYKSDQNSQKYQPVKKELQVTESLMENASGTGRVKVIVKSHSDNNQSYVKKTGPLSPRAPEKIKKNRSEEMKVYGENACLTLFQKRPESIVRVWATVEMAHRIGDMFSYLATNKKAYHVVDSQELNLVSGTTHHGGICMLVKKRHPFTLDGYLDIPRKKNCLLLLEGVRNSHNIGGIMRTCAFYGISGVIIDDVELLNSASAMRVAEGGMEYIHPLQIVNTETALEKLRSLGYQVIHLTTDKSVSSFDKLSLKSKVVFILSEISTDSLFKKGDDRVHLSYANPLKHGLNISVAAGVLLSKWSLES</sequence>
<proteinExistence type="predicted"/>
<dbReference type="EMBL" id="SLXI01000004">
    <property type="protein sequence ID" value="TCP12239.1"/>
    <property type="molecule type" value="Genomic_DNA"/>
</dbReference>
<dbReference type="SMART" id="SM00967">
    <property type="entry name" value="SpoU_sub_bind"/>
    <property type="match status" value="1"/>
</dbReference>
<dbReference type="InterPro" id="IPR029028">
    <property type="entry name" value="Alpha/beta_knot_MTases"/>
</dbReference>
<dbReference type="InterPro" id="IPR004441">
    <property type="entry name" value="rRNA_MeTrfase_TrmH"/>
</dbReference>
<dbReference type="InterPro" id="IPR016479">
    <property type="entry name" value="YfiF_prd"/>
</dbReference>
<evidence type="ECO:0000256" key="2">
    <source>
        <dbReference type="ARBA" id="ARBA00022679"/>
    </source>
</evidence>
<keyword evidence="6" id="KW-1185">Reference proteome</keyword>
<keyword evidence="2 5" id="KW-0808">Transferase</keyword>
<dbReference type="PANTHER" id="PTHR46429:SF2">
    <property type="entry name" value="TRNA_RRNA METHYLTRANSFERASE"/>
    <property type="match status" value="1"/>
</dbReference>
<evidence type="ECO:0000259" key="4">
    <source>
        <dbReference type="SMART" id="SM00967"/>
    </source>
</evidence>
<dbReference type="Gene3D" id="3.40.1280.10">
    <property type="match status" value="1"/>
</dbReference>
<dbReference type="Proteomes" id="UP000294841">
    <property type="component" value="Unassembled WGS sequence"/>
</dbReference>
<dbReference type="Pfam" id="PF08032">
    <property type="entry name" value="SpoU_sub_bind"/>
    <property type="match status" value="1"/>
</dbReference>
<feature type="compositionally biased region" description="Polar residues" evidence="3">
    <location>
        <begin position="32"/>
        <end position="41"/>
    </location>
</feature>
<dbReference type="GO" id="GO:0032259">
    <property type="term" value="P:methylation"/>
    <property type="evidence" value="ECO:0007669"/>
    <property type="project" value="UniProtKB-KW"/>
</dbReference>
<reference evidence="5 6" key="1">
    <citation type="submission" date="2019-03" db="EMBL/GenBank/DDBJ databases">
        <title>Genomic Encyclopedia of Type Strains, Phase IV (KMG-IV): sequencing the most valuable type-strain genomes for metagenomic binning, comparative biology and taxonomic classification.</title>
        <authorList>
            <person name="Goeker M."/>
        </authorList>
    </citation>
    <scope>NUCLEOTIDE SEQUENCE [LARGE SCALE GENOMIC DNA]</scope>
    <source>
        <strain evidence="5 6">DSM 28231</strain>
    </source>
</reference>
<dbReference type="InterPro" id="IPR001537">
    <property type="entry name" value="SpoU_MeTrfase"/>
</dbReference>
<evidence type="ECO:0000313" key="6">
    <source>
        <dbReference type="Proteomes" id="UP000294841"/>
    </source>
</evidence>
<evidence type="ECO:0000256" key="3">
    <source>
        <dbReference type="SAM" id="MobiDB-lite"/>
    </source>
</evidence>
<protein>
    <submittedName>
        <fullName evidence="5">TrmH RNA methyltransferase</fullName>
    </submittedName>
</protein>
<organism evidence="5 6">
    <name type="scientific">Bisgaardia hudsonensis</name>
    <dbReference type="NCBI Taxonomy" id="109472"/>
    <lineage>
        <taxon>Bacteria</taxon>
        <taxon>Pseudomonadati</taxon>
        <taxon>Pseudomonadota</taxon>
        <taxon>Gammaproteobacteria</taxon>
        <taxon>Pasteurellales</taxon>
        <taxon>Pasteurellaceae</taxon>
        <taxon>Bisgaardia</taxon>
    </lineage>
</organism>
<dbReference type="SUPFAM" id="SSF55315">
    <property type="entry name" value="L30e-like"/>
    <property type="match status" value="1"/>
</dbReference>
<comment type="caution">
    <text evidence="5">The sequence shown here is derived from an EMBL/GenBank/DDBJ whole genome shotgun (WGS) entry which is preliminary data.</text>
</comment>
<dbReference type="Pfam" id="PF00588">
    <property type="entry name" value="SpoU_methylase"/>
    <property type="match status" value="1"/>
</dbReference>
<evidence type="ECO:0000256" key="1">
    <source>
        <dbReference type="ARBA" id="ARBA00022603"/>
    </source>
</evidence>
<name>A0A4R2MSV6_9PAST</name>
<accession>A0A4R2MSV6</accession>
<dbReference type="InterPro" id="IPR029064">
    <property type="entry name" value="Ribosomal_eL30-like_sf"/>
</dbReference>
<gene>
    <name evidence="5" type="ORF">EV697_10444</name>
</gene>
<feature type="domain" description="RNA 2-O ribose methyltransferase substrate binding" evidence="4">
    <location>
        <begin position="153"/>
        <end position="228"/>
    </location>
</feature>
<dbReference type="PANTHER" id="PTHR46429">
    <property type="entry name" value="23S RRNA (GUANOSINE-2'-O-)-METHYLTRANSFERASE RLMB"/>
    <property type="match status" value="1"/>
</dbReference>
<dbReference type="CDD" id="cd18095">
    <property type="entry name" value="SpoU-like_rRNA-MTase"/>
    <property type="match status" value="1"/>
</dbReference>
<dbReference type="GO" id="GO:0008173">
    <property type="term" value="F:RNA methyltransferase activity"/>
    <property type="evidence" value="ECO:0007669"/>
    <property type="project" value="InterPro"/>
</dbReference>
<feature type="region of interest" description="Disordered" evidence="3">
    <location>
        <begin position="32"/>
        <end position="95"/>
    </location>
</feature>
<keyword evidence="1 5" id="KW-0489">Methyltransferase</keyword>
<dbReference type="Gene3D" id="3.30.1330.30">
    <property type="match status" value="1"/>
</dbReference>
<evidence type="ECO:0000313" key="5">
    <source>
        <dbReference type="EMBL" id="TCP12239.1"/>
    </source>
</evidence>
<dbReference type="AlphaFoldDB" id="A0A4R2MSV6"/>